<organism evidence="2 3">
    <name type="scientific">Gordonia soli NBRC 108243</name>
    <dbReference type="NCBI Taxonomy" id="1223545"/>
    <lineage>
        <taxon>Bacteria</taxon>
        <taxon>Bacillati</taxon>
        <taxon>Actinomycetota</taxon>
        <taxon>Actinomycetes</taxon>
        <taxon>Mycobacteriales</taxon>
        <taxon>Gordoniaceae</taxon>
        <taxon>Gordonia</taxon>
    </lineage>
</organism>
<dbReference type="Pfam" id="PF08241">
    <property type="entry name" value="Methyltransf_11"/>
    <property type="match status" value="1"/>
</dbReference>
<proteinExistence type="predicted"/>
<sequence length="217" mass="23145">MRPDDEQTVGMFDGAFVGESSSLRREDGTVVDLPVTRWLGASGEIGDRCFDDAVASRCSGPTIDLGCGPGRFLAALALRDIMVLGVDHSRTAIHMARQCGAPALCRSIFDRLPGEGRWHRVLLVDGNVGIDGDPERILGRAASLVAVGGTVLVELTPDIEHVAVDTVRVEAAGEAGPWFRWARVGLLGAERAGARAGLTISTVWEVADRQVAEMVRM</sequence>
<keyword evidence="3" id="KW-1185">Reference proteome</keyword>
<reference evidence="2 3" key="1">
    <citation type="submission" date="2013-01" db="EMBL/GenBank/DDBJ databases">
        <title>Whole genome shotgun sequence of Gordonia soli NBRC 108243.</title>
        <authorList>
            <person name="Isaki-Nakamura S."/>
            <person name="Hosoyama A."/>
            <person name="Tsuchikane K."/>
            <person name="Ando Y."/>
            <person name="Baba S."/>
            <person name="Ohji S."/>
            <person name="Hamada M."/>
            <person name="Tamura T."/>
            <person name="Yamazoe A."/>
            <person name="Yamazaki S."/>
            <person name="Fujita N."/>
        </authorList>
    </citation>
    <scope>NUCLEOTIDE SEQUENCE [LARGE SCALE GENOMIC DNA]</scope>
    <source>
        <strain evidence="2 3">NBRC 108243</strain>
    </source>
</reference>
<dbReference type="EMBL" id="BANX01000003">
    <property type="protein sequence ID" value="GAC66569.1"/>
    <property type="molecule type" value="Genomic_DNA"/>
</dbReference>
<dbReference type="RefSeq" id="WP_007616915.1">
    <property type="nucleotide sequence ID" value="NZ_BANX01000003.1"/>
</dbReference>
<feature type="domain" description="Methyltransferase type 11" evidence="1">
    <location>
        <begin position="64"/>
        <end position="103"/>
    </location>
</feature>
<dbReference type="AlphaFoldDB" id="M0QDQ0"/>
<evidence type="ECO:0000313" key="3">
    <source>
        <dbReference type="Proteomes" id="UP000011666"/>
    </source>
</evidence>
<dbReference type="InterPro" id="IPR029063">
    <property type="entry name" value="SAM-dependent_MTases_sf"/>
</dbReference>
<dbReference type="InterPro" id="IPR013216">
    <property type="entry name" value="Methyltransf_11"/>
</dbReference>
<dbReference type="Gene3D" id="3.40.50.150">
    <property type="entry name" value="Vaccinia Virus protein VP39"/>
    <property type="match status" value="1"/>
</dbReference>
<dbReference type="STRING" id="1223545.GS4_03_00160"/>
<dbReference type="Proteomes" id="UP000011666">
    <property type="component" value="Unassembled WGS sequence"/>
</dbReference>
<comment type="caution">
    <text evidence="2">The sequence shown here is derived from an EMBL/GenBank/DDBJ whole genome shotgun (WGS) entry which is preliminary data.</text>
</comment>
<name>M0QDQ0_9ACTN</name>
<dbReference type="SUPFAM" id="SSF53335">
    <property type="entry name" value="S-adenosyl-L-methionine-dependent methyltransferases"/>
    <property type="match status" value="1"/>
</dbReference>
<evidence type="ECO:0000259" key="1">
    <source>
        <dbReference type="Pfam" id="PF08241"/>
    </source>
</evidence>
<accession>M0QDQ0</accession>
<dbReference type="CDD" id="cd02440">
    <property type="entry name" value="AdoMet_MTases"/>
    <property type="match status" value="1"/>
</dbReference>
<evidence type="ECO:0000313" key="2">
    <source>
        <dbReference type="EMBL" id="GAC66569.1"/>
    </source>
</evidence>
<dbReference type="eggNOG" id="COG2890">
    <property type="taxonomic scope" value="Bacteria"/>
</dbReference>
<dbReference type="GO" id="GO:0008757">
    <property type="term" value="F:S-adenosylmethionine-dependent methyltransferase activity"/>
    <property type="evidence" value="ECO:0007669"/>
    <property type="project" value="InterPro"/>
</dbReference>
<gene>
    <name evidence="2" type="ORF">GS4_03_00160</name>
</gene>
<dbReference type="OrthoDB" id="4484556at2"/>
<protein>
    <recommendedName>
        <fullName evidence="1">Methyltransferase type 11 domain-containing protein</fullName>
    </recommendedName>
</protein>